<dbReference type="InterPro" id="IPR013225">
    <property type="entry name" value="PaaX_C"/>
</dbReference>
<keyword evidence="6" id="KW-1185">Reference proteome</keyword>
<evidence type="ECO:0000259" key="4">
    <source>
        <dbReference type="Pfam" id="PF20803"/>
    </source>
</evidence>
<gene>
    <name evidence="5" type="ORF">J2S59_003967</name>
</gene>
<sequence length="283" mass="30369">MHARSALFDLYGDHLLARGGQAPVAALVRLLAPLDVAAPAVRTAVSRMVRQGWLTPVALPAGAGYAVTERARERLVATAARIYRSETEDWDGTWDVVTLGRFPGRGARDRVRRALGFLGYAPLADGTWIAARASSEVRGVLGDEGVSCVQLRATVADSDLATVRGLWDLETLARDYVTWQDEARALLSAGGGGVGDGDEAAFAVRSRLLHSWRKFLFADPGLPPALLPADWPGHDARRLFEDEAARLLPAARRFVDSVLDPPGDDLVSSISSPTHTATATEEP</sequence>
<feature type="domain" description="Transcriptional repressor PaaX-like N-terminal" evidence="2">
    <location>
        <begin position="3"/>
        <end position="70"/>
    </location>
</feature>
<dbReference type="EMBL" id="JAUSQM010000001">
    <property type="protein sequence ID" value="MDP9824158.1"/>
    <property type="molecule type" value="Genomic_DNA"/>
</dbReference>
<dbReference type="InterPro" id="IPR036388">
    <property type="entry name" value="WH-like_DNA-bd_sf"/>
</dbReference>
<evidence type="ECO:0000259" key="3">
    <source>
        <dbReference type="Pfam" id="PF08223"/>
    </source>
</evidence>
<dbReference type="Pfam" id="PF20803">
    <property type="entry name" value="PaaX_M"/>
    <property type="match status" value="1"/>
</dbReference>
<feature type="compositionally biased region" description="Polar residues" evidence="1">
    <location>
        <begin position="268"/>
        <end position="283"/>
    </location>
</feature>
<dbReference type="InterPro" id="IPR011965">
    <property type="entry name" value="PaaX_trns_reg"/>
</dbReference>
<accession>A0ABT9NUQ0</accession>
<feature type="region of interest" description="Disordered" evidence="1">
    <location>
        <begin position="260"/>
        <end position="283"/>
    </location>
</feature>
<dbReference type="Gene3D" id="3.30.70.2650">
    <property type="match status" value="1"/>
</dbReference>
<evidence type="ECO:0000256" key="1">
    <source>
        <dbReference type="SAM" id="MobiDB-lite"/>
    </source>
</evidence>
<protein>
    <submittedName>
        <fullName evidence="5">Phenylacetic acid degradation operon negative regulatory protein</fullName>
    </submittedName>
</protein>
<dbReference type="InterPro" id="IPR048846">
    <property type="entry name" value="PaaX-like_central"/>
</dbReference>
<dbReference type="Pfam" id="PF08223">
    <property type="entry name" value="PaaX_C"/>
    <property type="match status" value="1"/>
</dbReference>
<comment type="caution">
    <text evidence="5">The sequence shown here is derived from an EMBL/GenBank/DDBJ whole genome shotgun (WGS) entry which is preliminary data.</text>
</comment>
<feature type="domain" description="Transcriptional repressor PaaX-like C-terminal" evidence="3">
    <location>
        <begin position="167"/>
        <end position="256"/>
    </location>
</feature>
<dbReference type="Gene3D" id="1.10.10.10">
    <property type="entry name" value="Winged helix-like DNA-binding domain superfamily/Winged helix DNA-binding domain"/>
    <property type="match status" value="1"/>
</dbReference>
<dbReference type="PIRSF" id="PIRSF020623">
    <property type="entry name" value="PaaX"/>
    <property type="match status" value="1"/>
</dbReference>
<dbReference type="Gene3D" id="1.20.58.1460">
    <property type="match status" value="1"/>
</dbReference>
<dbReference type="InterPro" id="IPR012906">
    <property type="entry name" value="PaaX-like_N"/>
</dbReference>
<dbReference type="Proteomes" id="UP001240447">
    <property type="component" value="Unassembled WGS sequence"/>
</dbReference>
<dbReference type="RefSeq" id="WP_068118605.1">
    <property type="nucleotide sequence ID" value="NZ_CCXJ01000144.1"/>
</dbReference>
<dbReference type="PANTHER" id="PTHR30319:SF1">
    <property type="entry name" value="TRANSCRIPTIONAL REPRESSOR PAAX"/>
    <property type="match status" value="1"/>
</dbReference>
<organism evidence="5 6">
    <name type="scientific">Nocardioides massiliensis</name>
    <dbReference type="NCBI Taxonomy" id="1325935"/>
    <lineage>
        <taxon>Bacteria</taxon>
        <taxon>Bacillati</taxon>
        <taxon>Actinomycetota</taxon>
        <taxon>Actinomycetes</taxon>
        <taxon>Propionibacteriales</taxon>
        <taxon>Nocardioidaceae</taxon>
        <taxon>Nocardioides</taxon>
    </lineage>
</organism>
<evidence type="ECO:0000313" key="5">
    <source>
        <dbReference type="EMBL" id="MDP9824158.1"/>
    </source>
</evidence>
<evidence type="ECO:0000259" key="2">
    <source>
        <dbReference type="Pfam" id="PF07848"/>
    </source>
</evidence>
<dbReference type="PANTHER" id="PTHR30319">
    <property type="entry name" value="PHENYLACETIC ACID REGULATOR-RELATED TRANSCRIPTIONAL REPRESSOR"/>
    <property type="match status" value="1"/>
</dbReference>
<proteinExistence type="predicted"/>
<dbReference type="Pfam" id="PF07848">
    <property type="entry name" value="PaaX"/>
    <property type="match status" value="1"/>
</dbReference>
<feature type="domain" description="Transcriptional repressor PaaX-like central Cas2-like" evidence="4">
    <location>
        <begin position="88"/>
        <end position="147"/>
    </location>
</feature>
<name>A0ABT9NUQ0_9ACTN</name>
<reference evidence="5 6" key="1">
    <citation type="submission" date="2023-07" db="EMBL/GenBank/DDBJ databases">
        <title>Sequencing the genomes of 1000 actinobacteria strains.</title>
        <authorList>
            <person name="Klenk H.-P."/>
        </authorList>
    </citation>
    <scope>NUCLEOTIDE SEQUENCE [LARGE SCALE GENOMIC DNA]</scope>
    <source>
        <strain evidence="5 6">GD13</strain>
    </source>
</reference>
<evidence type="ECO:0000313" key="6">
    <source>
        <dbReference type="Proteomes" id="UP001240447"/>
    </source>
</evidence>